<protein>
    <recommendedName>
        <fullName evidence="2">Methyltransferase FkbM domain-containing protein</fullName>
    </recommendedName>
</protein>
<name>A0A383D0V5_9ZZZZ</name>
<accession>A0A383D0V5</accession>
<proteinExistence type="predicted"/>
<gene>
    <name evidence="1" type="ORF">METZ01_LOCUS490719</name>
</gene>
<dbReference type="EMBL" id="UINC01213197">
    <property type="protein sequence ID" value="SVE37865.1"/>
    <property type="molecule type" value="Genomic_DNA"/>
</dbReference>
<organism evidence="1">
    <name type="scientific">marine metagenome</name>
    <dbReference type="NCBI Taxonomy" id="408172"/>
    <lineage>
        <taxon>unclassified sequences</taxon>
        <taxon>metagenomes</taxon>
        <taxon>ecological metagenomes</taxon>
    </lineage>
</organism>
<sequence length="238" mass="27655">KKIKERIKKVKERIRKFFGIRLIKSIRDLIIFQQNAEFQQKHPNPLNLYGKKCFSQNDEDGITLEIIKRLGIKKGVFAEFGPGDGTENNTISLAALKWKGFWVGSEDIKFKYNNSKNFHFSKGWITKENALNFYNNALKNLDEKKADVFSLDLDGNDIYILEELLKQIDHPSLIIAEYNAKFPPPIRFKIKYDAKFVWRADDYFGASLSEFVDVLKKYSYKLVCCNSHTGSNAFFIKS</sequence>
<feature type="non-terminal residue" evidence="1">
    <location>
        <position position="238"/>
    </location>
</feature>
<feature type="non-terminal residue" evidence="1">
    <location>
        <position position="1"/>
    </location>
</feature>
<dbReference type="AlphaFoldDB" id="A0A383D0V5"/>
<evidence type="ECO:0008006" key="2">
    <source>
        <dbReference type="Google" id="ProtNLM"/>
    </source>
</evidence>
<evidence type="ECO:0000313" key="1">
    <source>
        <dbReference type="EMBL" id="SVE37865.1"/>
    </source>
</evidence>
<reference evidence="1" key="1">
    <citation type="submission" date="2018-05" db="EMBL/GenBank/DDBJ databases">
        <authorList>
            <person name="Lanie J.A."/>
            <person name="Ng W.-L."/>
            <person name="Kazmierczak K.M."/>
            <person name="Andrzejewski T.M."/>
            <person name="Davidsen T.M."/>
            <person name="Wayne K.J."/>
            <person name="Tettelin H."/>
            <person name="Glass J.I."/>
            <person name="Rusch D."/>
            <person name="Podicherti R."/>
            <person name="Tsui H.-C.T."/>
            <person name="Winkler M.E."/>
        </authorList>
    </citation>
    <scope>NUCLEOTIDE SEQUENCE</scope>
</reference>